<evidence type="ECO:0008006" key="3">
    <source>
        <dbReference type="Google" id="ProtNLM"/>
    </source>
</evidence>
<dbReference type="OrthoDB" id="2017643at2759"/>
<gene>
    <name evidence="1" type="ORF">OXX778_LOCUS11189</name>
</gene>
<reference evidence="1" key="1">
    <citation type="submission" date="2021-02" db="EMBL/GenBank/DDBJ databases">
        <authorList>
            <person name="Nowell W R."/>
        </authorList>
    </citation>
    <scope>NUCLEOTIDE SEQUENCE</scope>
    <source>
        <strain evidence="1">Ploen Becks lab</strain>
    </source>
</reference>
<name>A0A813ZCU6_9BILA</name>
<dbReference type="EMBL" id="CAJNOC010001864">
    <property type="protein sequence ID" value="CAF0896674.1"/>
    <property type="molecule type" value="Genomic_DNA"/>
</dbReference>
<dbReference type="Proteomes" id="UP000663879">
    <property type="component" value="Unassembled WGS sequence"/>
</dbReference>
<accession>A0A813ZCU6</accession>
<evidence type="ECO:0000313" key="1">
    <source>
        <dbReference type="EMBL" id="CAF0896674.1"/>
    </source>
</evidence>
<keyword evidence="2" id="KW-1185">Reference proteome</keyword>
<comment type="caution">
    <text evidence="1">The sequence shown here is derived from an EMBL/GenBank/DDBJ whole genome shotgun (WGS) entry which is preliminary data.</text>
</comment>
<proteinExistence type="predicted"/>
<organism evidence="1 2">
    <name type="scientific">Brachionus calyciflorus</name>
    <dbReference type="NCBI Taxonomy" id="104777"/>
    <lineage>
        <taxon>Eukaryota</taxon>
        <taxon>Metazoa</taxon>
        <taxon>Spiralia</taxon>
        <taxon>Gnathifera</taxon>
        <taxon>Rotifera</taxon>
        <taxon>Eurotatoria</taxon>
        <taxon>Monogononta</taxon>
        <taxon>Pseudotrocha</taxon>
        <taxon>Ploima</taxon>
        <taxon>Brachionidae</taxon>
        <taxon>Brachionus</taxon>
    </lineage>
</organism>
<evidence type="ECO:0000313" key="2">
    <source>
        <dbReference type="Proteomes" id="UP000663879"/>
    </source>
</evidence>
<dbReference type="AlphaFoldDB" id="A0A813ZCU6"/>
<protein>
    <recommendedName>
        <fullName evidence="3">Glycosyltransferase family 92 protein</fullName>
    </recommendedName>
</protein>
<sequence>MTFKFSLKKLFYLTIIIFCLLFLTNNYRYSRHQPEIILLDIPFTEPVEQIKTINTQKITDLECANNTLWVKIDKYVFLKRSSFYYLIDYKLIRFYYVMNTYATFDMTVDVKAIHKRNRRVLKHLKKLTLFKNAFEYARGLYKVKIVDLDFDLNINDMENVELYVKFYTSSLSTDFLNVNVKYLNITAKPLDPKKLPEVKKSSVVCSKIFYLNNLVDYDNMRWWLDLNLQIGHETISFYENLIDMNYFQEIQSYIEFESFRCFPNFLKNRNSEYLNSLKEITYRNVFSYASTDIFNVQMTNECYMRHGDKVKYVALIDNDETIIPRLDKTYFTIEDFQLFMTNLKFDNFKQIENNLKLVTCDRYDTKGHAMQSYLDELIDIYKYKNVKSLYFQQAFYLKNDMVQEIFDLLEKKVEKMKNVSNDLIVLENKNAKSEYLSFNLTFKLENNIDLEYSKNLVKLYRNFAKPFIKNNKESFGKVSKNYQRFFALISMRDNEFLMGKSIHTTDHTNPLCIHSLCGRRDKLVSFNHGHLSHFRGSFKFKNQVYSIRQIIFDLNYLNCFVKPLLK</sequence>